<organism evidence="6 7">
    <name type="scientific">Corynebacterium urealyticum</name>
    <dbReference type="NCBI Taxonomy" id="43771"/>
    <lineage>
        <taxon>Bacteria</taxon>
        <taxon>Bacillati</taxon>
        <taxon>Actinomycetota</taxon>
        <taxon>Actinomycetes</taxon>
        <taxon>Mycobacteriales</taxon>
        <taxon>Corynebacteriaceae</taxon>
        <taxon>Corynebacterium</taxon>
    </lineage>
</organism>
<evidence type="ECO:0000256" key="5">
    <source>
        <dbReference type="SAM" id="MobiDB-lite"/>
    </source>
</evidence>
<feature type="region of interest" description="Disordered" evidence="5">
    <location>
        <begin position="147"/>
        <end position="195"/>
    </location>
</feature>
<comment type="caution">
    <text evidence="6">The sequence shown here is derived from an EMBL/GenBank/DDBJ whole genome shotgun (WGS) entry which is preliminary data.</text>
</comment>
<dbReference type="Proteomes" id="UP000249451">
    <property type="component" value="Unassembled WGS sequence"/>
</dbReference>
<keyword evidence="3" id="KW-0328">Glycosyltransferase</keyword>
<accession>A0A2W5D0K1</accession>
<proteinExistence type="inferred from homology"/>
<feature type="compositionally biased region" description="Low complexity" evidence="5">
    <location>
        <begin position="152"/>
        <end position="182"/>
    </location>
</feature>
<dbReference type="PANTHER" id="PTHR43179:SF12">
    <property type="entry name" value="GALACTOFURANOSYLTRANSFERASE GLFT2"/>
    <property type="match status" value="1"/>
</dbReference>
<name>A0A2W5D0K1_9CORY</name>
<dbReference type="AlphaFoldDB" id="A0A2W5D0K1"/>
<dbReference type="Gene3D" id="3.90.550.10">
    <property type="entry name" value="Spore Coat Polysaccharide Biosynthesis Protein SpsA, Chain A"/>
    <property type="match status" value="1"/>
</dbReference>
<evidence type="ECO:0000256" key="2">
    <source>
        <dbReference type="ARBA" id="ARBA00006739"/>
    </source>
</evidence>
<feature type="compositionally biased region" description="Polar residues" evidence="5">
    <location>
        <begin position="16"/>
        <end position="45"/>
    </location>
</feature>
<protein>
    <submittedName>
        <fullName evidence="6">Glycosyltransferase family 2 protein</fullName>
    </submittedName>
</protein>
<evidence type="ECO:0000256" key="1">
    <source>
        <dbReference type="ARBA" id="ARBA00004776"/>
    </source>
</evidence>
<gene>
    <name evidence="6" type="ORF">DI609_05720</name>
</gene>
<evidence type="ECO:0000256" key="4">
    <source>
        <dbReference type="ARBA" id="ARBA00022679"/>
    </source>
</evidence>
<evidence type="ECO:0000313" key="6">
    <source>
        <dbReference type="EMBL" id="PZP00756.1"/>
    </source>
</evidence>
<dbReference type="GO" id="GO:0016757">
    <property type="term" value="F:glycosyltransferase activity"/>
    <property type="evidence" value="ECO:0007669"/>
    <property type="project" value="UniProtKB-KW"/>
</dbReference>
<dbReference type="Gene3D" id="3.90.550.60">
    <property type="match status" value="1"/>
</dbReference>
<reference evidence="6 7" key="1">
    <citation type="submission" date="2017-11" db="EMBL/GenBank/DDBJ databases">
        <title>Infants hospitalized years apart are colonized by the same room-sourced microbial strains.</title>
        <authorList>
            <person name="Brooks B."/>
            <person name="Olm M.R."/>
            <person name="Firek B.A."/>
            <person name="Baker R."/>
            <person name="Thomas B.C."/>
            <person name="Morowitz M.J."/>
            <person name="Banfield J.F."/>
        </authorList>
    </citation>
    <scope>NUCLEOTIDE SEQUENCE [LARGE SCALE GENOMIC DNA]</scope>
    <source>
        <strain evidence="6">S2_012_000_R3_87</strain>
    </source>
</reference>
<dbReference type="InterPro" id="IPR029044">
    <property type="entry name" value="Nucleotide-diphossugar_trans"/>
</dbReference>
<evidence type="ECO:0000256" key="3">
    <source>
        <dbReference type="ARBA" id="ARBA00022676"/>
    </source>
</evidence>
<evidence type="ECO:0000313" key="7">
    <source>
        <dbReference type="Proteomes" id="UP000249451"/>
    </source>
</evidence>
<feature type="region of interest" description="Disordered" evidence="5">
    <location>
        <begin position="16"/>
        <end position="53"/>
    </location>
</feature>
<dbReference type="EMBL" id="QFNY01000112">
    <property type="protein sequence ID" value="PZP00756.1"/>
    <property type="molecule type" value="Genomic_DNA"/>
</dbReference>
<comment type="pathway">
    <text evidence="1">Cell wall biogenesis; cell wall polysaccharide biosynthesis.</text>
</comment>
<sequence>MKRALRGLKNAATSTIARITGSQGSTASHTGTPATKAGTGSQGNANHAAPNSGRYAIDPRGTIAAVIVTHNRVDLLERSLDMVAKQTRRPDWVIIVDNGADPEVETLVHAKLGGEPQSRRASAEIAARRFAEIQTVGAAITKASDEADNDLNDAATSNDDATTSTSASGAPSTSSASGSAGDVPQRRPRPMYLPSRTNLGGGGGFALGFLAALALGADAIWCADDDGRPADENVLATLLDVAEREQLAQVSPLVTNINNPDRLAFPLRQGLTWRRRVSELEGDFLPGIASLFNGALISARAMEIIGVPDYRLFIRGDEVEYHRRIVRSGLRFGTSLTCAYAHPDGSEEFKPILGGRMHTQYPDGEFKRYFTYRNRGYLMSQPGMRRLLPQEYARFAWFFLVQRKDVAGFREWLQLHTLGRQERFERPE</sequence>
<dbReference type="SUPFAM" id="SSF53448">
    <property type="entry name" value="Nucleotide-diphospho-sugar transferases"/>
    <property type="match status" value="1"/>
</dbReference>
<dbReference type="PANTHER" id="PTHR43179">
    <property type="entry name" value="RHAMNOSYLTRANSFERASE WBBL"/>
    <property type="match status" value="1"/>
</dbReference>
<keyword evidence="4 6" id="KW-0808">Transferase</keyword>
<comment type="similarity">
    <text evidence="2">Belongs to the glycosyltransferase 2 family.</text>
</comment>